<keyword evidence="1" id="KW-1133">Transmembrane helix</keyword>
<organism evidence="2 3">
    <name type="scientific">Neolewinella maritima</name>
    <dbReference type="NCBI Taxonomy" id="1383882"/>
    <lineage>
        <taxon>Bacteria</taxon>
        <taxon>Pseudomonadati</taxon>
        <taxon>Bacteroidota</taxon>
        <taxon>Saprospiria</taxon>
        <taxon>Saprospirales</taxon>
        <taxon>Lewinellaceae</taxon>
        <taxon>Neolewinella</taxon>
    </lineage>
</organism>
<comment type="caution">
    <text evidence="2">The sequence shown here is derived from an EMBL/GenBank/DDBJ whole genome shotgun (WGS) entry which is preliminary data.</text>
</comment>
<dbReference type="Proteomes" id="UP000837803">
    <property type="component" value="Unassembled WGS sequence"/>
</dbReference>
<dbReference type="InterPro" id="IPR051675">
    <property type="entry name" value="Endo/Exo/Phosphatase_dom_1"/>
</dbReference>
<protein>
    <recommendedName>
        <fullName evidence="4">Helix-hairpin-helix domain-containing protein</fullName>
    </recommendedName>
</protein>
<evidence type="ECO:0000313" key="3">
    <source>
        <dbReference type="Proteomes" id="UP000837803"/>
    </source>
</evidence>
<evidence type="ECO:0000256" key="1">
    <source>
        <dbReference type="SAM" id="Phobius"/>
    </source>
</evidence>
<keyword evidence="1" id="KW-0812">Transmembrane</keyword>
<sequence>MPASTPPRQSSTWSYTRAQRAGLLLLLVFIAACAGVNWYFNQSTTAFVTTDDDTLVHLADSLRNAHPERTVSTQRVPESFPFDPNTVTAADLQRLGLSEKQAASVLRYRSKRPFRRAEELASLYVLRPEQAARLAALARIPELSTEPTSSGDASSVPRPPAQRFPFDPNTLPADSLQLLGLSERQARALVKYRSYREMTFRQPQDLYRMGALDSQLVTDLLPLMRIALPIDTAPAAPPQVAQEPIDVNSASVMDWQSLPGIGPFRAAQIVKYRDRLGGFAAPQQVADTYGLPDSSYQLILPLLRVVSPPRPLYINRADAATLAAHPYLDRRTAEIIVRYRNNHGAFISVADLEKVRALTAERSARLLPYLNFD</sequence>
<dbReference type="EMBL" id="CAKLPZ010000001">
    <property type="protein sequence ID" value="CAH1000188.1"/>
    <property type="molecule type" value="Genomic_DNA"/>
</dbReference>
<dbReference type="Gene3D" id="1.10.150.280">
    <property type="entry name" value="AF1531-like domain"/>
    <property type="match status" value="1"/>
</dbReference>
<dbReference type="InterPro" id="IPR010994">
    <property type="entry name" value="RuvA_2-like"/>
</dbReference>
<dbReference type="RefSeq" id="WP_238750242.1">
    <property type="nucleotide sequence ID" value="NZ_CAKLPZ010000001.1"/>
</dbReference>
<name>A0ABM9AZG6_9BACT</name>
<dbReference type="Pfam" id="PF12836">
    <property type="entry name" value="HHH_3"/>
    <property type="match status" value="2"/>
</dbReference>
<proteinExistence type="predicted"/>
<feature type="transmembrane region" description="Helical" evidence="1">
    <location>
        <begin position="21"/>
        <end position="40"/>
    </location>
</feature>
<dbReference type="Gene3D" id="1.10.150.320">
    <property type="entry name" value="Photosystem II 12 kDa extrinsic protein"/>
    <property type="match status" value="1"/>
</dbReference>
<dbReference type="SUPFAM" id="SSF47781">
    <property type="entry name" value="RuvA domain 2-like"/>
    <property type="match status" value="4"/>
</dbReference>
<evidence type="ECO:0008006" key="4">
    <source>
        <dbReference type="Google" id="ProtNLM"/>
    </source>
</evidence>
<reference evidence="2" key="1">
    <citation type="submission" date="2021-12" db="EMBL/GenBank/DDBJ databases">
        <authorList>
            <person name="Rodrigo-Torres L."/>
            <person name="Arahal R. D."/>
            <person name="Lucena T."/>
        </authorList>
    </citation>
    <scope>NUCLEOTIDE SEQUENCE</scope>
    <source>
        <strain evidence="2">CECT 8419</strain>
    </source>
</reference>
<keyword evidence="1" id="KW-0472">Membrane</keyword>
<gene>
    <name evidence="2" type="ORF">LEM8419_01336</name>
</gene>
<keyword evidence="3" id="KW-1185">Reference proteome</keyword>
<dbReference type="PANTHER" id="PTHR21180">
    <property type="entry name" value="ENDONUCLEASE/EXONUCLEASE/PHOSPHATASE FAMILY DOMAIN-CONTAINING PROTEIN 1"/>
    <property type="match status" value="1"/>
</dbReference>
<evidence type="ECO:0000313" key="2">
    <source>
        <dbReference type="EMBL" id="CAH1000188.1"/>
    </source>
</evidence>
<dbReference type="PANTHER" id="PTHR21180:SF32">
    <property type="entry name" value="ENDONUCLEASE_EXONUCLEASE_PHOSPHATASE FAMILY DOMAIN-CONTAINING PROTEIN 1"/>
    <property type="match status" value="1"/>
</dbReference>
<accession>A0ABM9AZG6</accession>